<evidence type="ECO:0000313" key="2">
    <source>
        <dbReference type="Proteomes" id="UP000009080"/>
    </source>
</evidence>
<dbReference type="InterPro" id="IPR019117">
    <property type="entry name" value="CRISPR-assoc_protein_Cmr3"/>
</dbReference>
<sequence>MAHHFVRLTPRDPLIARDGRPFGASSGNRMRSLPWFYPSLFSGSLRSLLGKATGGFSTETVAALKALEIAGPLALLNNTLFFPRPLDARVFESGAERHCYGLRPGALGAGEGVDLPGPNLLPTLLPDGANMDGKPAEIAQFWSSARMADWLTRSSASGFTAPPDNTPTSADTGYLAAPPVDFRTHTALSDEKGVADDGKLFITAGLDLNLPNTADIVQLVSRVGNSGWCQQVLEGLAQVHPMGGDRRLANWQHTDDQHLWECPQGVASALAKATKIRLYLATPGLFDGGWLPGWLDKTTFTGCPPGIEGGLKLTLRAVCSERWQPLSGWSLERDSWGPKAARRMVPAGSVYFFTCDQGDAAQLVPRWLSSVCDKAQDRNDGFGLALWGTWDEHKN</sequence>
<gene>
    <name evidence="1" type="primary">cmr3</name>
    <name evidence="1" type="ordered locus">TERTU_4365</name>
</gene>
<evidence type="ECO:0000313" key="1">
    <source>
        <dbReference type="EMBL" id="ACR12268.1"/>
    </source>
</evidence>
<dbReference type="Gene3D" id="3.30.70.2940">
    <property type="match status" value="1"/>
</dbReference>
<dbReference type="Proteomes" id="UP000009080">
    <property type="component" value="Chromosome"/>
</dbReference>
<dbReference type="STRING" id="377629.TERTU_4365"/>
<dbReference type="AlphaFoldDB" id="C5BIW6"/>
<reference evidence="1 2" key="1">
    <citation type="journal article" date="2009" name="PLoS ONE">
        <title>The complete genome of Teredinibacter turnerae T7901: an intracellular endosymbiont of marine wood-boring bivalves (shipworms).</title>
        <authorList>
            <person name="Yang J.C."/>
            <person name="Madupu R."/>
            <person name="Durkin A.S."/>
            <person name="Ekborg N.A."/>
            <person name="Pedamallu C.S."/>
            <person name="Hostetler J.B."/>
            <person name="Radune D."/>
            <person name="Toms B.S."/>
            <person name="Henrissat B."/>
            <person name="Coutinho P.M."/>
            <person name="Schwarz S."/>
            <person name="Field L."/>
            <person name="Trindade-Silva A.E."/>
            <person name="Soares C.A.G."/>
            <person name="Elshahawi S."/>
            <person name="Hanora A."/>
            <person name="Schmidt E.W."/>
            <person name="Haygood M.G."/>
            <person name="Posfai J."/>
            <person name="Benner J."/>
            <person name="Madinger C."/>
            <person name="Nove J."/>
            <person name="Anton B."/>
            <person name="Chaudhary K."/>
            <person name="Foster J."/>
            <person name="Holman A."/>
            <person name="Kumar S."/>
            <person name="Lessard P.A."/>
            <person name="Luyten Y.A."/>
            <person name="Slatko B."/>
            <person name="Wood N."/>
            <person name="Wu B."/>
            <person name="Teplitski M."/>
            <person name="Mougous J.D."/>
            <person name="Ward N."/>
            <person name="Eisen J.A."/>
            <person name="Badger J.H."/>
            <person name="Distel D.L."/>
        </authorList>
    </citation>
    <scope>NUCLEOTIDE SEQUENCE [LARGE SCALE GENOMIC DNA]</scope>
    <source>
        <strain evidence="2">ATCC 39867 / T7901</strain>
    </source>
</reference>
<organism evidence="1 2">
    <name type="scientific">Teredinibacter turnerae (strain ATCC 39867 / T7901)</name>
    <dbReference type="NCBI Taxonomy" id="377629"/>
    <lineage>
        <taxon>Bacteria</taxon>
        <taxon>Pseudomonadati</taxon>
        <taxon>Pseudomonadota</taxon>
        <taxon>Gammaproteobacteria</taxon>
        <taxon>Cellvibrionales</taxon>
        <taxon>Cellvibrionaceae</taxon>
        <taxon>Teredinibacter</taxon>
    </lineage>
</organism>
<keyword evidence="2" id="KW-1185">Reference proteome</keyword>
<dbReference type="RefSeq" id="WP_015818380.1">
    <property type="nucleotide sequence ID" value="NC_012997.1"/>
</dbReference>
<protein>
    <submittedName>
        <fullName evidence="1">CRISPR-associated protein, Cmr3 family</fullName>
    </submittedName>
</protein>
<dbReference type="OrthoDB" id="6162707at2"/>
<dbReference type="EMBL" id="CP001614">
    <property type="protein sequence ID" value="ACR12268.1"/>
    <property type="molecule type" value="Genomic_DNA"/>
</dbReference>
<dbReference type="HOGENOM" id="CLU_044328_0_0_6"/>
<dbReference type="Pfam" id="PF09700">
    <property type="entry name" value="Cas_Cmr3"/>
    <property type="match status" value="1"/>
</dbReference>
<proteinExistence type="predicted"/>
<dbReference type="Gene3D" id="2.60.40.4350">
    <property type="match status" value="1"/>
</dbReference>
<accession>C5BIW6</accession>
<dbReference type="KEGG" id="ttu:TERTU_4365"/>
<name>C5BIW6_TERTT</name>
<dbReference type="eggNOG" id="COG1769">
    <property type="taxonomic scope" value="Bacteria"/>
</dbReference>